<dbReference type="GO" id="GO:0070939">
    <property type="term" value="C:Dsl1/NZR complex"/>
    <property type="evidence" value="ECO:0007669"/>
    <property type="project" value="EnsemblFungi"/>
</dbReference>
<reference evidence="6 7" key="1">
    <citation type="journal article" date="2011" name="Proc. Natl. Acad. Sci. U.S.A.">
        <title>Evolutionary erosion of yeast sex chromosomes by mating-type switching accidents.</title>
        <authorList>
            <person name="Gordon J.L."/>
            <person name="Armisen D."/>
            <person name="Proux-Wera E."/>
            <person name="Oheigeartaigh S.S."/>
            <person name="Byrne K.P."/>
            <person name="Wolfe K.H."/>
        </authorList>
    </citation>
    <scope>NUCLEOTIDE SEQUENCE [LARGE SCALE GENOMIC DNA]</scope>
    <source>
        <strain evidence="7">ATCC 24235 / CBS 4417 / NBRC 1672 / NRRL Y-8282 / UCD 70-5</strain>
    </source>
</reference>
<keyword evidence="7" id="KW-1185">Reference proteome</keyword>
<dbReference type="PANTHER" id="PTHR40787">
    <property type="entry name" value="SECRETED PROTEIN"/>
    <property type="match status" value="1"/>
</dbReference>
<dbReference type="InterPro" id="IPR013244">
    <property type="entry name" value="Sec39_domain"/>
</dbReference>
<evidence type="ECO:0000256" key="4">
    <source>
        <dbReference type="ARBA" id="ARBA00022927"/>
    </source>
</evidence>
<dbReference type="Proteomes" id="UP000005666">
    <property type="component" value="Chromosome 2"/>
</dbReference>
<feature type="domain" description="Sec39" evidence="5">
    <location>
        <begin position="7"/>
        <end position="669"/>
    </location>
</feature>
<gene>
    <name evidence="6" type="primary">TPHA0B01740</name>
    <name evidence="6" type="ordered locus">TPHA_0B01740</name>
</gene>
<accession>G8BPB6</accession>
<dbReference type="GO" id="GO:0015031">
    <property type="term" value="P:protein transport"/>
    <property type="evidence" value="ECO:0007669"/>
    <property type="project" value="UniProtKB-KW"/>
</dbReference>
<keyword evidence="2" id="KW-0813">Transport</keyword>
<dbReference type="GO" id="GO:0006890">
    <property type="term" value="P:retrograde vesicle-mediated transport, Golgi to endoplasmic reticulum"/>
    <property type="evidence" value="ECO:0007669"/>
    <property type="project" value="EnsemblFungi"/>
</dbReference>
<sequence>MLENQLYLLATIFASTADVEKLTILKNSFTNSSELLDIICVLWPELDDPILLRNFLTNLELNDLNADENPIDEDNILVSLLETGEDLVPIIEMDVETVSERVSTVKEYINRRLVEVTLDEITSFDDTVSSWLRKRILLCDELNPFNVLFNKKLWKEIKPIDPEFMGWVNGILEPLDFINNSSDIRVQFRIIDFEALTPNNVIELLTKNLLENEYSFNNKNVQQIDCLISYLNYTNSFTLFLEQKFNTNSFLFKKKQNYLVFDAIFTKFNESNVMADKENFQKAALSIIFENSKELMNIISMDELKQLLDAFDQNIETANGINSKILLSYIHLISIFLQDYSLKEVHLISKENEASQLLHYTSMIKAKIMSKGFKTSSSTAVNEILSVITGSASNSEQIVFTHIPPKRQISVLIDLLLELGEFDLLQDLMEEQNSQLEEAGLEKYFWHFFNNASNGLKSRPEMKKAQKTVKLLLEQNEPKFKHLEILLHIADLLSYYSINLGKGVIFKPSNIFDFKNHPSQIISKLLELNDGLYKDKNTTSLMLKELFEGMNLDITGDFFVQEQIRVSEFHIDNALANLDFYFAYHESKELLTKSENKTPWATVFQVCKFSDPNWLDNETPTEILVLQFELSSDLLQSCPTEEMEIVISQWSSLELELLTRDIINDQYSIGNSGDSKREFSQATNLLDGVSNSVTKFISSNLS</sequence>
<evidence type="ECO:0000313" key="7">
    <source>
        <dbReference type="Proteomes" id="UP000005666"/>
    </source>
</evidence>
<dbReference type="PANTHER" id="PTHR40787:SF3">
    <property type="entry name" value="PROTEIN TRANSPORT PROTEIN SEC39"/>
    <property type="match status" value="1"/>
</dbReference>
<keyword evidence="4" id="KW-0653">Protein transport</keyword>
<dbReference type="GO" id="GO:0005789">
    <property type="term" value="C:endoplasmic reticulum membrane"/>
    <property type="evidence" value="ECO:0007669"/>
    <property type="project" value="EnsemblFungi"/>
</dbReference>
<evidence type="ECO:0000256" key="3">
    <source>
        <dbReference type="ARBA" id="ARBA00022824"/>
    </source>
</evidence>
<evidence type="ECO:0000313" key="6">
    <source>
        <dbReference type="EMBL" id="CCE61847.1"/>
    </source>
</evidence>
<evidence type="ECO:0000259" key="5">
    <source>
        <dbReference type="Pfam" id="PF08314"/>
    </source>
</evidence>
<name>G8BPB6_TETPH</name>
<dbReference type="Pfam" id="PF08314">
    <property type="entry name" value="Sec39"/>
    <property type="match status" value="1"/>
</dbReference>
<dbReference type="GO" id="GO:0032581">
    <property type="term" value="P:ER-dependent peroxisome organization"/>
    <property type="evidence" value="ECO:0007669"/>
    <property type="project" value="EnsemblFungi"/>
</dbReference>
<dbReference type="RefSeq" id="XP_003684281.1">
    <property type="nucleotide sequence ID" value="XM_003684233.1"/>
</dbReference>
<keyword evidence="3" id="KW-0256">Endoplasmic reticulum</keyword>
<organism evidence="6 7">
    <name type="scientific">Tetrapisispora phaffii (strain ATCC 24235 / CBS 4417 / NBRC 1672 / NRRL Y-8282 / UCD 70-5)</name>
    <name type="common">Yeast</name>
    <name type="synonym">Fabospora phaffii</name>
    <dbReference type="NCBI Taxonomy" id="1071381"/>
    <lineage>
        <taxon>Eukaryota</taxon>
        <taxon>Fungi</taxon>
        <taxon>Dikarya</taxon>
        <taxon>Ascomycota</taxon>
        <taxon>Saccharomycotina</taxon>
        <taxon>Saccharomycetes</taxon>
        <taxon>Saccharomycetales</taxon>
        <taxon>Saccharomycetaceae</taxon>
        <taxon>Tetrapisispora</taxon>
    </lineage>
</organism>
<dbReference type="HOGENOM" id="CLU_389403_0_0_1"/>
<dbReference type="eggNOG" id="ENOG502RS0W">
    <property type="taxonomic scope" value="Eukaryota"/>
</dbReference>
<comment type="subcellular location">
    <subcellularLocation>
        <location evidence="1">Endoplasmic reticulum</location>
    </subcellularLocation>
</comment>
<dbReference type="EMBL" id="HE612857">
    <property type="protein sequence ID" value="CCE61847.1"/>
    <property type="molecule type" value="Genomic_DNA"/>
</dbReference>
<proteinExistence type="predicted"/>
<dbReference type="GeneID" id="11535087"/>
<dbReference type="GO" id="GO:0005635">
    <property type="term" value="C:nuclear envelope"/>
    <property type="evidence" value="ECO:0007669"/>
    <property type="project" value="EnsemblFungi"/>
</dbReference>
<evidence type="ECO:0000256" key="1">
    <source>
        <dbReference type="ARBA" id="ARBA00004240"/>
    </source>
</evidence>
<protein>
    <recommendedName>
        <fullName evidence="5">Sec39 domain-containing protein</fullName>
    </recommendedName>
</protein>
<dbReference type="OrthoDB" id="342024at2759"/>
<dbReference type="KEGG" id="tpf:TPHA_0B01740"/>
<dbReference type="AlphaFoldDB" id="G8BPB6"/>
<evidence type="ECO:0000256" key="2">
    <source>
        <dbReference type="ARBA" id="ARBA00022448"/>
    </source>
</evidence>
<dbReference type="OMA" id="KFVDPNW"/>